<dbReference type="AlphaFoldDB" id="A0A1N6H8M6"/>
<accession>A0A1N6H8M6</accession>
<sequence>MDSGRSALSPRARALRTVAFLAVATFSLTGCGGATFGGQKADTASVQLLNIEGVDSGGVYAGIVWAGLTRKDQSSVSVTLDPGVEPTPEFFDYLVELAWSVNDNKPNEPVSVHIRSDPQLNVRELAEEAGWTSLHELAFDEIGGPIFLDDVEERFGPWPGEPPEVPTDALILPDAGEQ</sequence>
<dbReference type="PROSITE" id="PS51257">
    <property type="entry name" value="PROKAR_LIPOPROTEIN"/>
    <property type="match status" value="1"/>
</dbReference>
<evidence type="ECO:0000313" key="3">
    <source>
        <dbReference type="Proteomes" id="UP000184699"/>
    </source>
</evidence>
<name>A0A1N6H8M6_9MICO</name>
<organism evidence="2 3">
    <name type="scientific">Agromyces cerinus subsp. cerinus</name>
    <dbReference type="NCBI Taxonomy" id="232089"/>
    <lineage>
        <taxon>Bacteria</taxon>
        <taxon>Bacillati</taxon>
        <taxon>Actinomycetota</taxon>
        <taxon>Actinomycetes</taxon>
        <taxon>Micrococcales</taxon>
        <taxon>Microbacteriaceae</taxon>
        <taxon>Agromyces</taxon>
    </lineage>
</organism>
<proteinExistence type="predicted"/>
<feature type="region of interest" description="Disordered" evidence="1">
    <location>
        <begin position="158"/>
        <end position="178"/>
    </location>
</feature>
<keyword evidence="3" id="KW-1185">Reference proteome</keyword>
<dbReference type="Proteomes" id="UP000184699">
    <property type="component" value="Unassembled WGS sequence"/>
</dbReference>
<evidence type="ECO:0008006" key="4">
    <source>
        <dbReference type="Google" id="ProtNLM"/>
    </source>
</evidence>
<evidence type="ECO:0000256" key="1">
    <source>
        <dbReference type="SAM" id="MobiDB-lite"/>
    </source>
</evidence>
<gene>
    <name evidence="2" type="ORF">SAMN05443544_2982</name>
</gene>
<evidence type="ECO:0000313" key="2">
    <source>
        <dbReference type="EMBL" id="SIO16122.1"/>
    </source>
</evidence>
<dbReference type="STRING" id="232089.SAMN05443544_2982"/>
<dbReference type="EMBL" id="FSRJ01000004">
    <property type="protein sequence ID" value="SIO16122.1"/>
    <property type="molecule type" value="Genomic_DNA"/>
</dbReference>
<protein>
    <recommendedName>
        <fullName evidence="4">Lipoprotein</fullName>
    </recommendedName>
</protein>
<reference evidence="3" key="1">
    <citation type="submission" date="2016-11" db="EMBL/GenBank/DDBJ databases">
        <authorList>
            <person name="Varghese N."/>
            <person name="Submissions S."/>
        </authorList>
    </citation>
    <scope>NUCLEOTIDE SEQUENCE [LARGE SCALE GENOMIC DNA]</scope>
    <source>
        <strain evidence="3">DSM 8595</strain>
    </source>
</reference>